<dbReference type="InterPro" id="IPR016461">
    <property type="entry name" value="COMT-like"/>
</dbReference>
<accession>A0A9Q8UST7</accession>
<dbReference type="SUPFAM" id="SSF46785">
    <property type="entry name" value="Winged helix' DNA-binding domain"/>
    <property type="match status" value="1"/>
</dbReference>
<dbReference type="Pfam" id="PF00891">
    <property type="entry name" value="Methyltransf_2"/>
    <property type="match status" value="1"/>
</dbReference>
<keyword evidence="3" id="KW-0949">S-adenosyl-L-methionine</keyword>
<dbReference type="RefSeq" id="XP_047765555.1">
    <property type="nucleotide sequence ID" value="XM_047910097.1"/>
</dbReference>
<dbReference type="Gene3D" id="3.40.50.150">
    <property type="entry name" value="Vaccinia Virus protein VP39"/>
    <property type="match status" value="1"/>
</dbReference>
<evidence type="ECO:0000259" key="5">
    <source>
        <dbReference type="Pfam" id="PF08100"/>
    </source>
</evidence>
<dbReference type="InterPro" id="IPR036390">
    <property type="entry name" value="WH_DNA-bd_sf"/>
</dbReference>
<dbReference type="InterPro" id="IPR036388">
    <property type="entry name" value="WH-like_DNA-bd_sf"/>
</dbReference>
<dbReference type="SUPFAM" id="SSF53335">
    <property type="entry name" value="S-adenosyl-L-methionine-dependent methyltransferases"/>
    <property type="match status" value="1"/>
</dbReference>
<dbReference type="AlphaFoldDB" id="A0A9Q8UST7"/>
<organism evidence="6 7">
    <name type="scientific">Passalora fulva</name>
    <name type="common">Tomato leaf mold</name>
    <name type="synonym">Cladosporium fulvum</name>
    <dbReference type="NCBI Taxonomy" id="5499"/>
    <lineage>
        <taxon>Eukaryota</taxon>
        <taxon>Fungi</taxon>
        <taxon>Dikarya</taxon>
        <taxon>Ascomycota</taxon>
        <taxon>Pezizomycotina</taxon>
        <taxon>Dothideomycetes</taxon>
        <taxon>Dothideomycetidae</taxon>
        <taxon>Mycosphaerellales</taxon>
        <taxon>Mycosphaerellaceae</taxon>
        <taxon>Fulvia</taxon>
    </lineage>
</organism>
<dbReference type="PANTHER" id="PTHR43712:SF1">
    <property type="entry name" value="HYPOTHETICAL O-METHYLTRANSFERASE (EUROFUNG)-RELATED"/>
    <property type="match status" value="1"/>
</dbReference>
<dbReference type="InterPro" id="IPR029063">
    <property type="entry name" value="SAM-dependent_MTases_sf"/>
</dbReference>
<evidence type="ECO:0000259" key="4">
    <source>
        <dbReference type="Pfam" id="PF00891"/>
    </source>
</evidence>
<dbReference type="GO" id="GO:0046983">
    <property type="term" value="F:protein dimerization activity"/>
    <property type="evidence" value="ECO:0007669"/>
    <property type="project" value="InterPro"/>
</dbReference>
<evidence type="ECO:0000256" key="2">
    <source>
        <dbReference type="ARBA" id="ARBA00022679"/>
    </source>
</evidence>
<protein>
    <submittedName>
        <fullName evidence="6">O-methyltransferase</fullName>
    </submittedName>
</protein>
<dbReference type="Pfam" id="PF08100">
    <property type="entry name" value="Dimerisation"/>
    <property type="match status" value="1"/>
</dbReference>
<evidence type="ECO:0000256" key="1">
    <source>
        <dbReference type="ARBA" id="ARBA00022603"/>
    </source>
</evidence>
<keyword evidence="1" id="KW-0489">Methyltransferase</keyword>
<evidence type="ECO:0000313" key="7">
    <source>
        <dbReference type="Proteomes" id="UP000756132"/>
    </source>
</evidence>
<dbReference type="Gene3D" id="1.10.10.10">
    <property type="entry name" value="Winged helix-like DNA-binding domain superfamily/Winged helix DNA-binding domain"/>
    <property type="match status" value="1"/>
</dbReference>
<evidence type="ECO:0000313" key="6">
    <source>
        <dbReference type="EMBL" id="UJO21189.1"/>
    </source>
</evidence>
<keyword evidence="7" id="KW-1185">Reference proteome</keyword>
<dbReference type="GeneID" id="71990827"/>
<feature type="domain" description="O-methyltransferase C-terminal" evidence="4">
    <location>
        <begin position="178"/>
        <end position="373"/>
    </location>
</feature>
<dbReference type="GO" id="GO:0032259">
    <property type="term" value="P:methylation"/>
    <property type="evidence" value="ECO:0007669"/>
    <property type="project" value="UniProtKB-KW"/>
</dbReference>
<dbReference type="OrthoDB" id="1535081at2759"/>
<dbReference type="KEGG" id="ffu:CLAFUR5_10949"/>
<dbReference type="PANTHER" id="PTHR43712">
    <property type="entry name" value="PUTATIVE (AFU_ORTHOLOGUE AFUA_4G14580)-RELATED"/>
    <property type="match status" value="1"/>
</dbReference>
<reference evidence="6" key="1">
    <citation type="submission" date="2021-12" db="EMBL/GenBank/DDBJ databases">
        <authorList>
            <person name="Zaccaron A."/>
            <person name="Stergiopoulos I."/>
        </authorList>
    </citation>
    <scope>NUCLEOTIDE SEQUENCE</scope>
    <source>
        <strain evidence="6">Race5_Kim</strain>
    </source>
</reference>
<dbReference type="PROSITE" id="PS51683">
    <property type="entry name" value="SAM_OMT_II"/>
    <property type="match status" value="1"/>
</dbReference>
<reference evidence="6" key="2">
    <citation type="journal article" date="2022" name="Microb. Genom.">
        <title>A chromosome-scale genome assembly of the tomato pathogen Cladosporium fulvum reveals a compartmentalized genome architecture and the presence of a dispensable chromosome.</title>
        <authorList>
            <person name="Zaccaron A.Z."/>
            <person name="Chen L.H."/>
            <person name="Samaras A."/>
            <person name="Stergiopoulos I."/>
        </authorList>
    </citation>
    <scope>NUCLEOTIDE SEQUENCE</scope>
    <source>
        <strain evidence="6">Race5_Kim</strain>
    </source>
</reference>
<dbReference type="GO" id="GO:0008171">
    <property type="term" value="F:O-methyltransferase activity"/>
    <property type="evidence" value="ECO:0007669"/>
    <property type="project" value="InterPro"/>
</dbReference>
<evidence type="ECO:0000256" key="3">
    <source>
        <dbReference type="ARBA" id="ARBA00022691"/>
    </source>
</evidence>
<dbReference type="EMBL" id="CP090170">
    <property type="protein sequence ID" value="UJO21189.1"/>
    <property type="molecule type" value="Genomic_DNA"/>
</dbReference>
<dbReference type="Proteomes" id="UP000756132">
    <property type="component" value="Chromosome 8"/>
</dbReference>
<dbReference type="InterPro" id="IPR012967">
    <property type="entry name" value="COMT_dimerisation"/>
</dbReference>
<sequence>MEARKKELHALLTIAAQLAEELHDELAIDATYRANLVGKSKILTRTLQTPVDQVADLDFTTFHLPATVTAIRAGWLRALHDAGTAGAHVNQVASKCGADASLVRRVLRFLASIGVVKETGQDTFTSNALCSLICQSAGLSGCLTYSYDVYALTSARMADYFAGNGYREPDNEEAGLCAYALGVPFWQFLNKRPDTAKTFNVFMETARFAKKSWLEVYPVHELSQPDDQSIMLIDVGGGRGHDLVELAMRQQQIGLKGRLVLQERPEVIVQVPAEWENDFEAHEHDFFQAQPEQFHRAAAYYMRYVLHDWPDQQCIIILAHLRDAMEVGRCRLLINEFVLPDVGCANHAASFDMVMLHGFSGKERTRSEWHEFVEVVPGLKIERIFQLEQSGESLIEVRRIR</sequence>
<proteinExistence type="predicted"/>
<gene>
    <name evidence="6" type="ORF">CLAFUR5_10949</name>
</gene>
<dbReference type="InterPro" id="IPR001077">
    <property type="entry name" value="COMT_C"/>
</dbReference>
<keyword evidence="2" id="KW-0808">Transferase</keyword>
<name>A0A9Q8UST7_PASFU</name>
<feature type="domain" description="O-methyltransferase dimerisation" evidence="5">
    <location>
        <begin position="69"/>
        <end position="135"/>
    </location>
</feature>